<proteinExistence type="predicted"/>
<protein>
    <submittedName>
        <fullName evidence="1">Uncharacterized protein</fullName>
    </submittedName>
</protein>
<sequence length="115" mass="13207">MLQQDPDSSLAQFTTMNETWFHHCYPDTKLQSKLESEGFESLELSMQDCVSRTTAITDEVTTSGAGGLTYPVKLEFYDTTKFRFRDTKSVTPPPCELLYYSLVRHLEIFCSVFLN</sequence>
<comment type="caution">
    <text evidence="1">The sequence shown here is derived from an EMBL/GenBank/DDBJ whole genome shotgun (WGS) entry which is preliminary data.</text>
</comment>
<evidence type="ECO:0000313" key="1">
    <source>
        <dbReference type="EMBL" id="GBP80520.1"/>
    </source>
</evidence>
<dbReference type="EMBL" id="BGZK01001466">
    <property type="protein sequence ID" value="GBP80520.1"/>
    <property type="molecule type" value="Genomic_DNA"/>
</dbReference>
<dbReference type="Proteomes" id="UP000299102">
    <property type="component" value="Unassembled WGS sequence"/>
</dbReference>
<reference evidence="1 2" key="1">
    <citation type="journal article" date="2019" name="Commun. Biol.">
        <title>The bagworm genome reveals a unique fibroin gene that provides high tensile strength.</title>
        <authorList>
            <person name="Kono N."/>
            <person name="Nakamura H."/>
            <person name="Ohtoshi R."/>
            <person name="Tomita M."/>
            <person name="Numata K."/>
            <person name="Arakawa K."/>
        </authorList>
    </citation>
    <scope>NUCLEOTIDE SEQUENCE [LARGE SCALE GENOMIC DNA]</scope>
</reference>
<gene>
    <name evidence="1" type="ORF">EVAR_63270_1</name>
</gene>
<dbReference type="AlphaFoldDB" id="A0A4C1YZ38"/>
<evidence type="ECO:0000313" key="2">
    <source>
        <dbReference type="Proteomes" id="UP000299102"/>
    </source>
</evidence>
<keyword evidence="2" id="KW-1185">Reference proteome</keyword>
<name>A0A4C1YZ38_EUMVA</name>
<organism evidence="1 2">
    <name type="scientific">Eumeta variegata</name>
    <name type="common">Bagworm moth</name>
    <name type="synonym">Eumeta japonica</name>
    <dbReference type="NCBI Taxonomy" id="151549"/>
    <lineage>
        <taxon>Eukaryota</taxon>
        <taxon>Metazoa</taxon>
        <taxon>Ecdysozoa</taxon>
        <taxon>Arthropoda</taxon>
        <taxon>Hexapoda</taxon>
        <taxon>Insecta</taxon>
        <taxon>Pterygota</taxon>
        <taxon>Neoptera</taxon>
        <taxon>Endopterygota</taxon>
        <taxon>Lepidoptera</taxon>
        <taxon>Glossata</taxon>
        <taxon>Ditrysia</taxon>
        <taxon>Tineoidea</taxon>
        <taxon>Psychidae</taxon>
        <taxon>Oiketicinae</taxon>
        <taxon>Eumeta</taxon>
    </lineage>
</organism>
<accession>A0A4C1YZ38</accession>